<feature type="region of interest" description="Disordered" evidence="3">
    <location>
        <begin position="305"/>
        <end position="349"/>
    </location>
</feature>
<dbReference type="RefSeq" id="WP_128775851.1">
    <property type="nucleotide sequence ID" value="NZ_RYFI01000001.1"/>
</dbReference>
<keyword evidence="4" id="KW-1133">Transmembrane helix</keyword>
<name>A0A4V1KJX1_9HYPH</name>
<organism evidence="5 6">
    <name type="scientific">Hansschlegelia zhihuaiae</name>
    <dbReference type="NCBI Taxonomy" id="405005"/>
    <lineage>
        <taxon>Bacteria</taxon>
        <taxon>Pseudomonadati</taxon>
        <taxon>Pseudomonadota</taxon>
        <taxon>Alphaproteobacteria</taxon>
        <taxon>Hyphomicrobiales</taxon>
        <taxon>Methylopilaceae</taxon>
        <taxon>Hansschlegelia</taxon>
    </lineage>
</organism>
<keyword evidence="6" id="KW-1185">Reference proteome</keyword>
<dbReference type="Proteomes" id="UP000289708">
    <property type="component" value="Unassembled WGS sequence"/>
</dbReference>
<dbReference type="InterPro" id="IPR010126">
    <property type="entry name" value="Esterase_phb"/>
</dbReference>
<evidence type="ECO:0000256" key="2">
    <source>
        <dbReference type="ARBA" id="ARBA00022801"/>
    </source>
</evidence>
<evidence type="ECO:0000256" key="1">
    <source>
        <dbReference type="ARBA" id="ARBA00022729"/>
    </source>
</evidence>
<dbReference type="GO" id="GO:0005576">
    <property type="term" value="C:extracellular region"/>
    <property type="evidence" value="ECO:0007669"/>
    <property type="project" value="InterPro"/>
</dbReference>
<proteinExistence type="predicted"/>
<evidence type="ECO:0000256" key="3">
    <source>
        <dbReference type="SAM" id="MobiDB-lite"/>
    </source>
</evidence>
<accession>A0A4V1KJX1</accession>
<keyword evidence="2" id="KW-0378">Hydrolase</keyword>
<keyword evidence="4" id="KW-0472">Membrane</keyword>
<gene>
    <name evidence="5" type="ORF">EK403_02205</name>
</gene>
<dbReference type="SUPFAM" id="SSF53474">
    <property type="entry name" value="alpha/beta-Hydrolases"/>
    <property type="match status" value="2"/>
</dbReference>
<evidence type="ECO:0000313" key="6">
    <source>
        <dbReference type="Proteomes" id="UP000289708"/>
    </source>
</evidence>
<comment type="caution">
    <text evidence="5">The sequence shown here is derived from an EMBL/GenBank/DDBJ whole genome shotgun (WGS) entry which is preliminary data.</text>
</comment>
<dbReference type="NCBIfam" id="TIGR01840">
    <property type="entry name" value="esterase_phb"/>
    <property type="match status" value="1"/>
</dbReference>
<keyword evidence="1" id="KW-0732">Signal</keyword>
<dbReference type="InterPro" id="IPR050955">
    <property type="entry name" value="Plant_Biomass_Hydrol_Est"/>
</dbReference>
<dbReference type="OrthoDB" id="9767239at2"/>
<dbReference type="InterPro" id="IPR029058">
    <property type="entry name" value="AB_hydrolase_fold"/>
</dbReference>
<evidence type="ECO:0000313" key="5">
    <source>
        <dbReference type="EMBL" id="RXF75672.1"/>
    </source>
</evidence>
<feature type="transmembrane region" description="Helical" evidence="4">
    <location>
        <begin position="117"/>
        <end position="135"/>
    </location>
</feature>
<evidence type="ECO:0000256" key="4">
    <source>
        <dbReference type="SAM" id="Phobius"/>
    </source>
</evidence>
<reference evidence="5 6" key="1">
    <citation type="submission" date="2018-12" db="EMBL/GenBank/DDBJ databases">
        <title>bacterium Hansschlegelia zhihuaiae S113.</title>
        <authorList>
            <person name="He J."/>
        </authorList>
    </citation>
    <scope>NUCLEOTIDE SEQUENCE [LARGE SCALE GENOMIC DNA]</scope>
    <source>
        <strain evidence="5 6">S 113</strain>
    </source>
</reference>
<dbReference type="Gene3D" id="3.40.50.1820">
    <property type="entry name" value="alpha/beta hydrolase"/>
    <property type="match status" value="1"/>
</dbReference>
<dbReference type="Pfam" id="PF10503">
    <property type="entry name" value="Esterase_PHB"/>
    <property type="match status" value="1"/>
</dbReference>
<dbReference type="PANTHER" id="PTHR43037:SF1">
    <property type="entry name" value="BLL1128 PROTEIN"/>
    <property type="match status" value="1"/>
</dbReference>
<keyword evidence="4" id="KW-0812">Transmembrane</keyword>
<feature type="transmembrane region" description="Helical" evidence="4">
    <location>
        <begin position="141"/>
        <end position="159"/>
    </location>
</feature>
<dbReference type="EMBL" id="RYFI01000001">
    <property type="protein sequence ID" value="RXF75672.1"/>
    <property type="molecule type" value="Genomic_DNA"/>
</dbReference>
<dbReference type="AlphaFoldDB" id="A0A4V1KJX1"/>
<protein>
    <submittedName>
        <fullName evidence="5">PHB depolymerase family esterase</fullName>
    </submittedName>
</protein>
<sequence length="371" mass="39818">MTRRRDRLTEVESFGPNPGGLRMLAYAPPNLVAGAPLVVVLHGCSQNARGYDRNAGWTSLAEQLGFAVLYPEQRAANNAAGCFNWFLTADKARGLGETRSIREMIETMTKTHRLCRGRIFVTGLSAGGAMAAALLADYPEVFSAGAIIAGLPCGVAASVQEAFDAMARPAERTPEELGDAVRANSSHDGLWPRVAVWHGTADATVAPRNADELVKQWLNVHGAPAEDFREELFDGHRRRVWRVDGRDVVESVLVAGLGHGAPLDARMGEVKGPFMLEAGISSTRRIAAFFKLDVLTPTDATMVAEQETAAPRPRPSAKRPPERPVPEALSPDGGVDGRQPDDPKAFRSAPIGRFDIGATIAKALRAAGLMR</sequence>
<dbReference type="GO" id="GO:0016787">
    <property type="term" value="F:hydrolase activity"/>
    <property type="evidence" value="ECO:0007669"/>
    <property type="project" value="UniProtKB-KW"/>
</dbReference>
<dbReference type="PANTHER" id="PTHR43037">
    <property type="entry name" value="UNNAMED PRODUCT-RELATED"/>
    <property type="match status" value="1"/>
</dbReference>